<keyword evidence="2" id="KW-1185">Reference proteome</keyword>
<dbReference type="KEGG" id="pbl:PAAG_05111"/>
<organism evidence="1 2">
    <name type="scientific">Paracoccidioides lutzii (strain ATCC MYA-826 / Pb01)</name>
    <name type="common">Paracoccidioides brasiliensis</name>
    <dbReference type="NCBI Taxonomy" id="502779"/>
    <lineage>
        <taxon>Eukaryota</taxon>
        <taxon>Fungi</taxon>
        <taxon>Dikarya</taxon>
        <taxon>Ascomycota</taxon>
        <taxon>Pezizomycotina</taxon>
        <taxon>Eurotiomycetes</taxon>
        <taxon>Eurotiomycetidae</taxon>
        <taxon>Onygenales</taxon>
        <taxon>Ajellomycetaceae</taxon>
        <taxon>Paracoccidioides</taxon>
    </lineage>
</organism>
<dbReference type="VEuPathDB" id="FungiDB:PAAG_05111"/>
<reference evidence="1 2" key="1">
    <citation type="journal article" date="2011" name="PLoS Genet.">
        <title>Comparative genomic analysis of human fungal pathogens causing paracoccidioidomycosis.</title>
        <authorList>
            <person name="Desjardins C.A."/>
            <person name="Champion M.D."/>
            <person name="Holder J.W."/>
            <person name="Muszewska A."/>
            <person name="Goldberg J."/>
            <person name="Bailao A.M."/>
            <person name="Brigido M.M."/>
            <person name="Ferreira M.E."/>
            <person name="Garcia A.M."/>
            <person name="Grynberg M."/>
            <person name="Gujja S."/>
            <person name="Heiman D.I."/>
            <person name="Henn M.R."/>
            <person name="Kodira C.D."/>
            <person name="Leon-Narvaez H."/>
            <person name="Longo L.V."/>
            <person name="Ma L.J."/>
            <person name="Malavazi I."/>
            <person name="Matsuo A.L."/>
            <person name="Morais F.V."/>
            <person name="Pereira M."/>
            <person name="Rodriguez-Brito S."/>
            <person name="Sakthikumar S."/>
            <person name="Salem-Izacc S.M."/>
            <person name="Sykes S.M."/>
            <person name="Teixeira M.M."/>
            <person name="Vallejo M.C."/>
            <person name="Walter M.E."/>
            <person name="Yandava C."/>
            <person name="Young S."/>
            <person name="Zeng Q."/>
            <person name="Zucker J."/>
            <person name="Felipe M.S."/>
            <person name="Goldman G.H."/>
            <person name="Haas B.J."/>
            <person name="McEwen J.G."/>
            <person name="Nino-Vega G."/>
            <person name="Puccia R."/>
            <person name="San-Blas G."/>
            <person name="Soares C.M."/>
            <person name="Birren B.W."/>
            <person name="Cuomo C.A."/>
        </authorList>
    </citation>
    <scope>NUCLEOTIDE SEQUENCE [LARGE SCALE GENOMIC DNA]</scope>
    <source>
        <strain evidence="2">ATCC MYA-826 / Pb01</strain>
    </source>
</reference>
<dbReference type="EMBL" id="KN294004">
    <property type="protein sequence ID" value="EEH34062.2"/>
    <property type="molecule type" value="Genomic_DNA"/>
</dbReference>
<sequence length="67" mass="7425">MTTGARRRGTERACLSPTSPPCAYTPEVLVWTSRTSRPPDPSNIFNIPIQKENPVKVATRIKARSES</sequence>
<dbReference type="GeneID" id="9096322"/>
<proteinExistence type="predicted"/>
<dbReference type="Proteomes" id="UP000002059">
    <property type="component" value="Partially assembled WGS sequence"/>
</dbReference>
<dbReference type="HOGENOM" id="CLU_2813081_0_0_1"/>
<evidence type="ECO:0000313" key="1">
    <source>
        <dbReference type="EMBL" id="EEH34062.2"/>
    </source>
</evidence>
<protein>
    <submittedName>
        <fullName evidence="1">Uncharacterized protein</fullName>
    </submittedName>
</protein>
<dbReference type="RefSeq" id="XP_015699698.1">
    <property type="nucleotide sequence ID" value="XM_015845472.1"/>
</dbReference>
<name>C1H2W8_PARBA</name>
<accession>C1H2W8</accession>
<dbReference type="AlphaFoldDB" id="C1H2W8"/>
<evidence type="ECO:0000313" key="2">
    <source>
        <dbReference type="Proteomes" id="UP000002059"/>
    </source>
</evidence>
<gene>
    <name evidence="1" type="ORF">PAAG_05111</name>
</gene>